<dbReference type="GO" id="GO:0103117">
    <property type="term" value="F:UDP-3-O-acyl-N-acetylglucosamine deacetylase activity"/>
    <property type="evidence" value="ECO:0007669"/>
    <property type="project" value="UniProtKB-UniRule"/>
</dbReference>
<evidence type="ECO:0000313" key="13">
    <source>
        <dbReference type="EMBL" id="ABS64038.1"/>
    </source>
</evidence>
<dbReference type="Proteomes" id="UP000006377">
    <property type="component" value="Chromosome"/>
</dbReference>
<keyword evidence="6 12" id="KW-0441">Lipid A biosynthesis</keyword>
<dbReference type="EMBL" id="CP000774">
    <property type="protein sequence ID" value="ABS64038.1"/>
    <property type="molecule type" value="Genomic_DNA"/>
</dbReference>
<evidence type="ECO:0000256" key="6">
    <source>
        <dbReference type="ARBA" id="ARBA00022556"/>
    </source>
</evidence>
<dbReference type="HOGENOM" id="CLU_046528_1_0_5"/>
<dbReference type="eggNOG" id="COG0774">
    <property type="taxonomic scope" value="Bacteria"/>
</dbReference>
<evidence type="ECO:0000256" key="11">
    <source>
        <dbReference type="ARBA" id="ARBA00024535"/>
    </source>
</evidence>
<feature type="binding site" evidence="12">
    <location>
        <position position="266"/>
    </location>
    <ligand>
        <name>Zn(2+)</name>
        <dbReference type="ChEBI" id="CHEBI:29105"/>
    </ligand>
</feature>
<reference evidence="13 14" key="1">
    <citation type="journal article" date="2011" name="Stand. Genomic Sci.">
        <title>Complete genome sequence of Parvibaculum lavamentivorans type strain (DS-1(T)).</title>
        <authorList>
            <person name="Schleheck D."/>
            <person name="Weiss M."/>
            <person name="Pitluck S."/>
            <person name="Bruce D."/>
            <person name="Land M.L."/>
            <person name="Han S."/>
            <person name="Saunders E."/>
            <person name="Tapia R."/>
            <person name="Detter C."/>
            <person name="Brettin T."/>
            <person name="Han J."/>
            <person name="Woyke T."/>
            <person name="Goodwin L."/>
            <person name="Pennacchio L."/>
            <person name="Nolan M."/>
            <person name="Cook A.M."/>
            <person name="Kjelleberg S."/>
            <person name="Thomas T."/>
        </authorList>
    </citation>
    <scope>NUCLEOTIDE SEQUENCE [LARGE SCALE GENOMIC DNA]</scope>
    <source>
        <strain evidence="14">DS-1 / DSM 13023 / NCIMB 13966</strain>
    </source>
</reference>
<dbReference type="NCBIfam" id="TIGR00325">
    <property type="entry name" value="lpxC"/>
    <property type="match status" value="1"/>
</dbReference>
<comment type="similarity">
    <text evidence="12">Belongs to the LpxC family.</text>
</comment>
<organism evidence="13 14">
    <name type="scientific">Parvibaculum lavamentivorans (strain DS-1 / DSM 13023 / NCIMB 13966)</name>
    <dbReference type="NCBI Taxonomy" id="402881"/>
    <lineage>
        <taxon>Bacteria</taxon>
        <taxon>Pseudomonadati</taxon>
        <taxon>Pseudomonadota</taxon>
        <taxon>Alphaproteobacteria</taxon>
        <taxon>Hyphomicrobiales</taxon>
        <taxon>Parvibaculaceae</taxon>
        <taxon>Parvibaculum</taxon>
    </lineage>
</organism>
<evidence type="ECO:0000256" key="5">
    <source>
        <dbReference type="ARBA" id="ARBA00022516"/>
    </source>
</evidence>
<evidence type="ECO:0000256" key="4">
    <source>
        <dbReference type="ARBA" id="ARBA00012745"/>
    </source>
</evidence>
<feature type="active site" description="Proton donor" evidence="12">
    <location>
        <position position="293"/>
    </location>
</feature>
<evidence type="ECO:0000256" key="7">
    <source>
        <dbReference type="ARBA" id="ARBA00022723"/>
    </source>
</evidence>
<evidence type="ECO:0000256" key="10">
    <source>
        <dbReference type="ARBA" id="ARBA00023098"/>
    </source>
</evidence>
<evidence type="ECO:0000256" key="9">
    <source>
        <dbReference type="ARBA" id="ARBA00022833"/>
    </source>
</evidence>
<keyword evidence="7 12" id="KW-0479">Metal-binding</keyword>
<evidence type="ECO:0000256" key="1">
    <source>
        <dbReference type="ARBA" id="ARBA00001947"/>
    </source>
</evidence>
<dbReference type="Pfam" id="PF03331">
    <property type="entry name" value="LpxC"/>
    <property type="match status" value="1"/>
</dbReference>
<keyword evidence="14" id="KW-1185">Reference proteome</keyword>
<accession>A7HVV5</accession>
<dbReference type="HAMAP" id="MF_00388">
    <property type="entry name" value="LpxC"/>
    <property type="match status" value="1"/>
</dbReference>
<dbReference type="InterPro" id="IPR015870">
    <property type="entry name" value="UDP-acyl_N-AcGlcN_deAcase_N"/>
</dbReference>
<dbReference type="GO" id="GO:0009245">
    <property type="term" value="P:lipid A biosynthetic process"/>
    <property type="evidence" value="ECO:0007669"/>
    <property type="project" value="UniProtKB-UniRule"/>
</dbReference>
<evidence type="ECO:0000256" key="3">
    <source>
        <dbReference type="ARBA" id="ARBA00005002"/>
    </source>
</evidence>
<comment type="cofactor">
    <cofactor evidence="1 12">
        <name>Zn(2+)</name>
        <dbReference type="ChEBI" id="CHEBI:29105"/>
    </cofactor>
</comment>
<dbReference type="GO" id="GO:0016020">
    <property type="term" value="C:membrane"/>
    <property type="evidence" value="ECO:0007669"/>
    <property type="project" value="GOC"/>
</dbReference>
<dbReference type="SUPFAM" id="SSF54211">
    <property type="entry name" value="Ribosomal protein S5 domain 2-like"/>
    <property type="match status" value="2"/>
</dbReference>
<feature type="binding site" evidence="12">
    <location>
        <position position="109"/>
    </location>
    <ligand>
        <name>Zn(2+)</name>
        <dbReference type="ChEBI" id="CHEBI:29105"/>
    </ligand>
</feature>
<dbReference type="InterPro" id="IPR020568">
    <property type="entry name" value="Ribosomal_Su5_D2-typ_SF"/>
</dbReference>
<keyword evidence="10 12" id="KW-0443">Lipid metabolism</keyword>
<evidence type="ECO:0000256" key="12">
    <source>
        <dbReference type="HAMAP-Rule" id="MF_00388"/>
    </source>
</evidence>
<evidence type="ECO:0000256" key="2">
    <source>
        <dbReference type="ARBA" id="ARBA00002923"/>
    </source>
</evidence>
<evidence type="ECO:0000313" key="14">
    <source>
        <dbReference type="Proteomes" id="UP000006377"/>
    </source>
</evidence>
<keyword evidence="9 12" id="KW-0862">Zinc</keyword>
<dbReference type="UniPathway" id="UPA00359">
    <property type="reaction ID" value="UER00478"/>
</dbReference>
<comment type="catalytic activity">
    <reaction evidence="11 12">
        <text>a UDP-3-O-[(3R)-3-hydroxyacyl]-N-acetyl-alpha-D-glucosamine + H2O = a UDP-3-O-[(3R)-3-hydroxyacyl]-alpha-D-glucosamine + acetate</text>
        <dbReference type="Rhea" id="RHEA:67816"/>
        <dbReference type="ChEBI" id="CHEBI:15377"/>
        <dbReference type="ChEBI" id="CHEBI:30089"/>
        <dbReference type="ChEBI" id="CHEBI:137740"/>
        <dbReference type="ChEBI" id="CHEBI:173225"/>
        <dbReference type="EC" id="3.5.1.108"/>
    </reaction>
</comment>
<comment type="function">
    <text evidence="2 12">Catalyzes the hydrolysis of UDP-3-O-myristoyl-N-acetylglucosamine to form UDP-3-O-myristoylglucosamine and acetate, the committed step in lipid A biosynthesis.</text>
</comment>
<feature type="binding site" evidence="12">
    <location>
        <position position="270"/>
    </location>
    <ligand>
        <name>Zn(2+)</name>
        <dbReference type="ChEBI" id="CHEBI:29105"/>
    </ligand>
</feature>
<dbReference type="PANTHER" id="PTHR33694:SF1">
    <property type="entry name" value="UDP-3-O-ACYL-N-ACETYLGLUCOSAMINE DEACETYLASE 1, MITOCHONDRIAL-RELATED"/>
    <property type="match status" value="1"/>
</dbReference>
<keyword evidence="5 12" id="KW-0444">Lipid biosynthesis</keyword>
<keyword evidence="8 12" id="KW-0378">Hydrolase</keyword>
<dbReference type="InterPro" id="IPR011334">
    <property type="entry name" value="UDP-acyl_GlcNac_deAcase_C"/>
</dbReference>
<comment type="pathway">
    <text evidence="3 12">Glycolipid biosynthesis; lipid IV(A) biosynthesis; lipid IV(A) from (3R)-3-hydroxytetradecanoyl-[acyl-carrier-protein] and UDP-N-acetyl-alpha-D-glucosamine: step 2/6.</text>
</comment>
<evidence type="ECO:0000256" key="8">
    <source>
        <dbReference type="ARBA" id="ARBA00022801"/>
    </source>
</evidence>
<proteinExistence type="inferred from homology"/>
<dbReference type="Gene3D" id="3.30.1700.10">
    <property type="entry name" value="lpxc deacetylase, domain 2"/>
    <property type="match status" value="1"/>
</dbReference>
<dbReference type="Gene3D" id="3.30.230.20">
    <property type="entry name" value="lpxc deacetylase, domain 1"/>
    <property type="match status" value="1"/>
</dbReference>
<dbReference type="KEGG" id="pla:Plav_2429"/>
<dbReference type="InterPro" id="IPR004463">
    <property type="entry name" value="UDP-acyl_GlcNac_deAcase"/>
</dbReference>
<dbReference type="AlphaFoldDB" id="A7HVV5"/>
<dbReference type="EC" id="3.5.1.108" evidence="4 12"/>
<dbReference type="STRING" id="402881.Plav_2429"/>
<dbReference type="PANTHER" id="PTHR33694">
    <property type="entry name" value="UDP-3-O-ACYL-N-ACETYLGLUCOSAMINE DEACETYLASE 1, MITOCHONDRIAL-RELATED"/>
    <property type="match status" value="1"/>
</dbReference>
<protein>
    <recommendedName>
        <fullName evidence="4 12">UDP-3-O-acyl-N-acetylglucosamine deacetylase</fullName>
        <shortName evidence="12">UDP-3-O-acyl-GlcNAc deacetylase</shortName>
        <ecNumber evidence="4 12">3.5.1.108</ecNumber>
    </recommendedName>
    <alternativeName>
        <fullName evidence="12">UDP-3-O-[R-3-hydroxymyristoyl]-N-acetylglucosamine deacetylase</fullName>
    </alternativeName>
</protein>
<dbReference type="GO" id="GO:0046872">
    <property type="term" value="F:metal ion binding"/>
    <property type="evidence" value="ECO:0007669"/>
    <property type="project" value="UniProtKB-KW"/>
</dbReference>
<gene>
    <name evidence="12" type="primary">lpxC</name>
    <name evidence="13" type="ordered locus">Plav_2429</name>
</gene>
<sequence length="334" mass="36451">MFRVQKSEFETIMLENVRRERRIRAIAFPQKTLVRPVVIDGIGLHSGAAIHMVLHPAEADRGVVFRRTDLVAQGREVSDIPATFDHVVDTTLSTAIGNAAGTTVSTVEHLMSAFSALGIDNALVEIDGPEVPVLDGSSEIFIDAIEGVGIEKLDAPRKAIRILKPVIVEDGAKRAALLPGDGFRVSFEIDFDNPLIGRQALEVDLHDDFFVEDIMRARTFCLRRDIEAMWAAGLAKGGSLDNAVVVDQDRILNEEGLRYEDEFVRHKVLDAVGDLALSGRPLIGRYEGSRAGHAMNNRVLRALMADRSAWEVVDFTDASSAAHSGPELVAIPAD</sequence>
<name>A7HVV5_PARL1</name>